<dbReference type="PANTHER" id="PTHR30441">
    <property type="entry name" value="DUF748 DOMAIN-CONTAINING PROTEIN"/>
    <property type="match status" value="1"/>
</dbReference>
<proteinExistence type="predicted"/>
<feature type="region of interest" description="Disordered" evidence="1">
    <location>
        <begin position="796"/>
        <end position="826"/>
    </location>
</feature>
<dbReference type="EMBL" id="BAABEZ010000001">
    <property type="protein sequence ID" value="GAA4449287.1"/>
    <property type="molecule type" value="Genomic_DNA"/>
</dbReference>
<evidence type="ECO:0000259" key="3">
    <source>
        <dbReference type="Pfam" id="PF05170"/>
    </source>
</evidence>
<organism evidence="4 5">
    <name type="scientific">Rurimicrobium arvi</name>
    <dbReference type="NCBI Taxonomy" id="2049916"/>
    <lineage>
        <taxon>Bacteria</taxon>
        <taxon>Pseudomonadati</taxon>
        <taxon>Bacteroidota</taxon>
        <taxon>Chitinophagia</taxon>
        <taxon>Chitinophagales</taxon>
        <taxon>Chitinophagaceae</taxon>
        <taxon>Rurimicrobium</taxon>
    </lineage>
</organism>
<sequence>MKKALKITLWTAGIIVALLLIGLSAAYWYIARNKEQIRLFVQQEFSNNYNGTLQIGAIEPDVWKQFPSISLGLHDVVIRDTLWPKHHTDFLNVKHLYLKLAFWPLLKGNVAVDKLLLQDGTMNLFVAADSSSNKSIFQRKKVKKKKKGKASFDVNVMTLQNFHFTFRNAPYKKYFDFRIPELNGRIHSIDQVFHFQTQAKVQVKSFAFNTDKGSYFKDQNITFELAFTFNPKRNLLQVKNQEFVIGDQRLRMNGDFFTAKADNWFSTDIEGKNVNYRTGLSWVPPTVYNSLKGFIFERPVSFKMHIEGRLKDQRIPLVALSADFINNTLDSKFGKFDSLSFHLSYVNGSKKDSLYGDEYSFLKLTKLKAQFAGIPLTADTTTVVNLKSSKIKTHVRSSFPVKKLNNVFGRESFIFGEGNAQIDLHYEGGMKKDAKYPLNISAFVDLRQIEMTYRPRNLHFHKCNVRLQVLNNDIKVVESELNTERSQVFIAAYSRDFLSLYREHPENILIEAQVRSKHIDLNEFQSFLQSRPQAVRRPKKSSGNGNSPDFLDEALDLSRTRLTVAVDKVTFKRFDARNIKGDLLLLSNGIELRNASLEHADGNLSMSGALHNTDARRPDFSINAKVEHTSIGKLLYAFDNFGQQSFHPENIRGTIDVTSHLEGQLDDSNAIVGSSLRGTATFDIRHGALVNFRPLLKMGRLLFRKERLEQVNFERIHNTFTIRGNEIDIPPMWVNTDLIDMQIQGVYSLGIGTDILLEIPLFRFSKKDIAEDPQLSQSKGFRLYIQAKDDEKGEMHFKPKLRNTDISKENQERKRLKELRKKRKAN</sequence>
<gene>
    <name evidence="4" type="ORF">GCM10023092_03160</name>
</gene>
<evidence type="ECO:0000256" key="2">
    <source>
        <dbReference type="SAM" id="Phobius"/>
    </source>
</evidence>
<comment type="caution">
    <text evidence="4">The sequence shown here is derived from an EMBL/GenBank/DDBJ whole genome shotgun (WGS) entry which is preliminary data.</text>
</comment>
<keyword evidence="5" id="KW-1185">Reference proteome</keyword>
<keyword evidence="2" id="KW-0812">Transmembrane</keyword>
<feature type="compositionally biased region" description="Basic and acidic residues" evidence="1">
    <location>
        <begin position="796"/>
        <end position="815"/>
    </location>
</feature>
<keyword evidence="2" id="KW-1133">Transmembrane helix</keyword>
<name>A0ABP8MI05_9BACT</name>
<accession>A0ABP8MI05</accession>
<keyword evidence="2" id="KW-0472">Membrane</keyword>
<feature type="compositionally biased region" description="Basic residues" evidence="1">
    <location>
        <begin position="816"/>
        <end position="826"/>
    </location>
</feature>
<reference evidence="5" key="1">
    <citation type="journal article" date="2019" name="Int. J. Syst. Evol. Microbiol.">
        <title>The Global Catalogue of Microorganisms (GCM) 10K type strain sequencing project: providing services to taxonomists for standard genome sequencing and annotation.</title>
        <authorList>
            <consortium name="The Broad Institute Genomics Platform"/>
            <consortium name="The Broad Institute Genome Sequencing Center for Infectious Disease"/>
            <person name="Wu L."/>
            <person name="Ma J."/>
        </authorList>
    </citation>
    <scope>NUCLEOTIDE SEQUENCE [LARGE SCALE GENOMIC DNA]</scope>
    <source>
        <strain evidence="5">JCM 31921</strain>
    </source>
</reference>
<dbReference type="InterPro" id="IPR052894">
    <property type="entry name" value="AsmA-related"/>
</dbReference>
<protein>
    <recommendedName>
        <fullName evidence="3">AsmA domain-containing protein</fullName>
    </recommendedName>
</protein>
<dbReference type="PANTHER" id="PTHR30441:SF8">
    <property type="entry name" value="DUF748 DOMAIN-CONTAINING PROTEIN"/>
    <property type="match status" value="1"/>
</dbReference>
<dbReference type="RefSeq" id="WP_344821997.1">
    <property type="nucleotide sequence ID" value="NZ_BAABEZ010000001.1"/>
</dbReference>
<evidence type="ECO:0000313" key="5">
    <source>
        <dbReference type="Proteomes" id="UP001501410"/>
    </source>
</evidence>
<feature type="domain" description="AsmA" evidence="3">
    <location>
        <begin position="1"/>
        <end position="133"/>
    </location>
</feature>
<evidence type="ECO:0000256" key="1">
    <source>
        <dbReference type="SAM" id="MobiDB-lite"/>
    </source>
</evidence>
<dbReference type="Pfam" id="PF05170">
    <property type="entry name" value="AsmA"/>
    <property type="match status" value="1"/>
</dbReference>
<dbReference type="InterPro" id="IPR007844">
    <property type="entry name" value="AsmA"/>
</dbReference>
<dbReference type="Proteomes" id="UP001501410">
    <property type="component" value="Unassembled WGS sequence"/>
</dbReference>
<evidence type="ECO:0000313" key="4">
    <source>
        <dbReference type="EMBL" id="GAA4449287.1"/>
    </source>
</evidence>
<feature type="transmembrane region" description="Helical" evidence="2">
    <location>
        <begin position="7"/>
        <end position="30"/>
    </location>
</feature>